<evidence type="ECO:0000313" key="2">
    <source>
        <dbReference type="EnsemblPlants" id="OPUNC02G15330.1"/>
    </source>
</evidence>
<protein>
    <submittedName>
        <fullName evidence="2">Uncharacterized protein</fullName>
    </submittedName>
</protein>
<reference evidence="2" key="1">
    <citation type="submission" date="2015-04" db="UniProtKB">
        <authorList>
            <consortium name="EnsemblPlants"/>
        </authorList>
    </citation>
    <scope>IDENTIFICATION</scope>
</reference>
<dbReference type="OMA" id="PCHELEL"/>
<accession>A0A0E0JZZ7</accession>
<reference evidence="2" key="2">
    <citation type="submission" date="2018-05" db="EMBL/GenBank/DDBJ databases">
        <title>OpunRS2 (Oryza punctata Reference Sequence Version 2).</title>
        <authorList>
            <person name="Zhang J."/>
            <person name="Kudrna D."/>
            <person name="Lee S."/>
            <person name="Talag J."/>
            <person name="Welchert J."/>
            <person name="Wing R.A."/>
        </authorList>
    </citation>
    <scope>NUCLEOTIDE SEQUENCE [LARGE SCALE GENOMIC DNA]</scope>
</reference>
<evidence type="ECO:0000313" key="3">
    <source>
        <dbReference type="Proteomes" id="UP000026962"/>
    </source>
</evidence>
<name>A0A0E0JZZ7_ORYPU</name>
<dbReference type="AlphaFoldDB" id="A0A0E0JZZ7"/>
<evidence type="ECO:0000256" key="1">
    <source>
        <dbReference type="SAM" id="MobiDB-lite"/>
    </source>
</evidence>
<dbReference type="HOGENOM" id="CLU_107347_0_0_1"/>
<dbReference type="Proteomes" id="UP000026962">
    <property type="component" value="Chromosome 2"/>
</dbReference>
<feature type="region of interest" description="Disordered" evidence="1">
    <location>
        <begin position="52"/>
        <end position="79"/>
    </location>
</feature>
<proteinExistence type="predicted"/>
<keyword evidence="3" id="KW-1185">Reference proteome</keyword>
<dbReference type="Gramene" id="OPUNC02G15330.1">
    <property type="protein sequence ID" value="OPUNC02G15330.1"/>
    <property type="gene ID" value="OPUNC02G15330"/>
</dbReference>
<dbReference type="EnsemblPlants" id="OPUNC02G15330.1">
    <property type="protein sequence ID" value="OPUNC02G15330.1"/>
    <property type="gene ID" value="OPUNC02G15330"/>
</dbReference>
<sequence length="190" mass="21596">MACCISDFKHNIRELVEAYLKPWHELEQDWTRQVSVERATAMEQLLFVSLDATEPPEPQQQQVEEEENGGGEKDPPVSAAGFVDRLHMRGMIQAFFHPDLVDVEDEGKDTRSDRLMGNFMAATGFVNRLWDARRIIAVCRDGDMDDAVRLMSQGGRRWGCLISDQPRGCSPARSVRTPLISVVLLLLQYY</sequence>
<organism evidence="2">
    <name type="scientific">Oryza punctata</name>
    <name type="common">Red rice</name>
    <dbReference type="NCBI Taxonomy" id="4537"/>
    <lineage>
        <taxon>Eukaryota</taxon>
        <taxon>Viridiplantae</taxon>
        <taxon>Streptophyta</taxon>
        <taxon>Embryophyta</taxon>
        <taxon>Tracheophyta</taxon>
        <taxon>Spermatophyta</taxon>
        <taxon>Magnoliopsida</taxon>
        <taxon>Liliopsida</taxon>
        <taxon>Poales</taxon>
        <taxon>Poaceae</taxon>
        <taxon>BOP clade</taxon>
        <taxon>Oryzoideae</taxon>
        <taxon>Oryzeae</taxon>
        <taxon>Oryzinae</taxon>
        <taxon>Oryza</taxon>
    </lineage>
</organism>